<dbReference type="EMBL" id="JAACJM010000015">
    <property type="protein sequence ID" value="KAF5368539.1"/>
    <property type="molecule type" value="Genomic_DNA"/>
</dbReference>
<gene>
    <name evidence="1" type="ORF">D9758_002474</name>
</gene>
<keyword evidence="2" id="KW-1185">Reference proteome</keyword>
<evidence type="ECO:0000313" key="2">
    <source>
        <dbReference type="Proteomes" id="UP000559256"/>
    </source>
</evidence>
<proteinExistence type="predicted"/>
<evidence type="ECO:0000313" key="1">
    <source>
        <dbReference type="EMBL" id="KAF5368539.1"/>
    </source>
</evidence>
<sequence>MQSILSSSKTSHIQLKEAADRNIDLCKVEISRPLPAMLTPIKKLPVEVLGEIFSWDGRSGLWISQFEVQPAETEKEVDAPALAISHTCSLWRKIALSILRLWSTVVLDWVYNPPDVAALIGLYLDRSEPALLTLDVTIQGISFNSSFHGGAKNSCIWSILQSLLDLGQRWESTSFRLGPKISFHADSFLSSDHLYPNMKSFFI</sequence>
<dbReference type="Proteomes" id="UP000559256">
    <property type="component" value="Unassembled WGS sequence"/>
</dbReference>
<protein>
    <recommendedName>
        <fullName evidence="3">F-box domain-containing protein</fullName>
    </recommendedName>
</protein>
<evidence type="ECO:0008006" key="3">
    <source>
        <dbReference type="Google" id="ProtNLM"/>
    </source>
</evidence>
<comment type="caution">
    <text evidence="1">The sequence shown here is derived from an EMBL/GenBank/DDBJ whole genome shotgun (WGS) entry which is preliminary data.</text>
</comment>
<accession>A0A8H5GNY1</accession>
<dbReference type="AlphaFoldDB" id="A0A8H5GNY1"/>
<organism evidence="1 2">
    <name type="scientific">Tetrapyrgos nigripes</name>
    <dbReference type="NCBI Taxonomy" id="182062"/>
    <lineage>
        <taxon>Eukaryota</taxon>
        <taxon>Fungi</taxon>
        <taxon>Dikarya</taxon>
        <taxon>Basidiomycota</taxon>
        <taxon>Agaricomycotina</taxon>
        <taxon>Agaricomycetes</taxon>
        <taxon>Agaricomycetidae</taxon>
        <taxon>Agaricales</taxon>
        <taxon>Marasmiineae</taxon>
        <taxon>Marasmiaceae</taxon>
        <taxon>Tetrapyrgos</taxon>
    </lineage>
</organism>
<reference evidence="1 2" key="1">
    <citation type="journal article" date="2020" name="ISME J.">
        <title>Uncovering the hidden diversity of litter-decomposition mechanisms in mushroom-forming fungi.</title>
        <authorList>
            <person name="Floudas D."/>
            <person name="Bentzer J."/>
            <person name="Ahren D."/>
            <person name="Johansson T."/>
            <person name="Persson P."/>
            <person name="Tunlid A."/>
        </authorList>
    </citation>
    <scope>NUCLEOTIDE SEQUENCE [LARGE SCALE GENOMIC DNA]</scope>
    <source>
        <strain evidence="1 2">CBS 291.85</strain>
    </source>
</reference>
<dbReference type="OrthoDB" id="3139399at2759"/>
<name>A0A8H5GNY1_9AGAR</name>